<feature type="region of interest" description="Disordered" evidence="1">
    <location>
        <begin position="39"/>
        <end position="77"/>
    </location>
</feature>
<evidence type="ECO:0000256" key="1">
    <source>
        <dbReference type="SAM" id="MobiDB-lite"/>
    </source>
</evidence>
<accession>A0A2I0HJB7</accession>
<feature type="compositionally biased region" description="Basic and acidic residues" evidence="1">
    <location>
        <begin position="39"/>
        <end position="68"/>
    </location>
</feature>
<dbReference type="EMBL" id="PGOL01008565">
    <property type="protein sequence ID" value="PKI31590.1"/>
    <property type="molecule type" value="Genomic_DNA"/>
</dbReference>
<evidence type="ECO:0000313" key="2">
    <source>
        <dbReference type="EMBL" id="PKI31590.1"/>
    </source>
</evidence>
<evidence type="ECO:0000313" key="3">
    <source>
        <dbReference type="Proteomes" id="UP000233551"/>
    </source>
</evidence>
<dbReference type="Proteomes" id="UP000233551">
    <property type="component" value="Unassembled WGS sequence"/>
</dbReference>
<gene>
    <name evidence="2" type="ORF">CRG98_048019</name>
</gene>
<keyword evidence="3" id="KW-1185">Reference proteome</keyword>
<organism evidence="2 3">
    <name type="scientific">Punica granatum</name>
    <name type="common">Pomegranate</name>
    <dbReference type="NCBI Taxonomy" id="22663"/>
    <lineage>
        <taxon>Eukaryota</taxon>
        <taxon>Viridiplantae</taxon>
        <taxon>Streptophyta</taxon>
        <taxon>Embryophyta</taxon>
        <taxon>Tracheophyta</taxon>
        <taxon>Spermatophyta</taxon>
        <taxon>Magnoliopsida</taxon>
        <taxon>eudicotyledons</taxon>
        <taxon>Gunneridae</taxon>
        <taxon>Pentapetalae</taxon>
        <taxon>rosids</taxon>
        <taxon>malvids</taxon>
        <taxon>Myrtales</taxon>
        <taxon>Lythraceae</taxon>
        <taxon>Punica</taxon>
    </lineage>
</organism>
<proteinExistence type="predicted"/>
<sequence>MGADLTGRRLRQGCSSATVPVIGGLQGAALGCMEERSRARVSDMGRESGQERDIRIRTRFSDSPRHPDPNQLVTTHEAPRGGLFALLEFR</sequence>
<name>A0A2I0HJB7_PUNGR</name>
<reference evidence="2 3" key="1">
    <citation type="submission" date="2017-11" db="EMBL/GenBank/DDBJ databases">
        <title>De-novo sequencing of pomegranate (Punica granatum L.) genome.</title>
        <authorList>
            <person name="Akparov Z."/>
            <person name="Amiraslanov A."/>
            <person name="Hajiyeva S."/>
            <person name="Abbasov M."/>
            <person name="Kaur K."/>
            <person name="Hamwieh A."/>
            <person name="Solovyev V."/>
            <person name="Salamov A."/>
            <person name="Braich B."/>
            <person name="Kosarev P."/>
            <person name="Mahmoud A."/>
            <person name="Hajiyev E."/>
            <person name="Babayeva S."/>
            <person name="Izzatullayeva V."/>
            <person name="Mammadov A."/>
            <person name="Mammadov A."/>
            <person name="Sharifova S."/>
            <person name="Ojaghi J."/>
            <person name="Eynullazada K."/>
            <person name="Bayramov B."/>
            <person name="Abdulazimova A."/>
            <person name="Shahmuradov I."/>
        </authorList>
    </citation>
    <scope>NUCLEOTIDE SEQUENCE [LARGE SCALE GENOMIC DNA]</scope>
    <source>
        <strain evidence="3">cv. AG2017</strain>
        <tissue evidence="2">Leaf</tissue>
    </source>
</reference>
<dbReference type="AlphaFoldDB" id="A0A2I0HJB7"/>
<protein>
    <submittedName>
        <fullName evidence="2">Uncharacterized protein</fullName>
    </submittedName>
</protein>
<comment type="caution">
    <text evidence="2">The sequence shown here is derived from an EMBL/GenBank/DDBJ whole genome shotgun (WGS) entry which is preliminary data.</text>
</comment>